<comment type="subcellular location">
    <subcellularLocation>
        <location evidence="3 15">Cytoplasm</location>
    </subcellularLocation>
</comment>
<evidence type="ECO:0000256" key="11">
    <source>
        <dbReference type="ARBA" id="ARBA00022801"/>
    </source>
</evidence>
<dbReference type="AlphaFoldDB" id="H1XTV1"/>
<dbReference type="Pfam" id="PF01502">
    <property type="entry name" value="PRA-CH"/>
    <property type="match status" value="1"/>
</dbReference>
<dbReference type="PANTHER" id="PTHR42945">
    <property type="entry name" value="HISTIDINE BIOSYNTHESIS BIFUNCTIONAL PROTEIN"/>
    <property type="match status" value="1"/>
</dbReference>
<dbReference type="Gene3D" id="1.10.287.1080">
    <property type="entry name" value="MazG-like"/>
    <property type="match status" value="1"/>
</dbReference>
<evidence type="ECO:0000313" key="17">
    <source>
        <dbReference type="EMBL" id="APF18739.1"/>
    </source>
</evidence>
<dbReference type="eggNOG" id="COG0140">
    <property type="taxonomic scope" value="Bacteria"/>
</dbReference>
<keyword evidence="19" id="KW-1185">Reference proteome</keyword>
<evidence type="ECO:0000256" key="2">
    <source>
        <dbReference type="ARBA" id="ARBA00001460"/>
    </source>
</evidence>
<keyword evidence="10 15" id="KW-0547">Nucleotide-binding</keyword>
<dbReference type="InterPro" id="IPR021130">
    <property type="entry name" value="PRib-ATP_PPHydrolase-like"/>
</dbReference>
<name>H1XTV1_CALAY</name>
<evidence type="ECO:0000256" key="9">
    <source>
        <dbReference type="ARBA" id="ARBA00022605"/>
    </source>
</evidence>
<comment type="pathway">
    <text evidence="5 15">Amino-acid biosynthesis; L-histidine biosynthesis; L-histidine from 5-phospho-alpha-D-ribose 1-diphosphate: step 2/9.</text>
</comment>
<feature type="domain" description="Phosphoribosyl-AMP cyclohydrolase" evidence="16">
    <location>
        <begin position="26"/>
        <end position="99"/>
    </location>
</feature>
<evidence type="ECO:0000256" key="13">
    <source>
        <dbReference type="ARBA" id="ARBA00023102"/>
    </source>
</evidence>
<dbReference type="GO" id="GO:0005737">
    <property type="term" value="C:cytoplasm"/>
    <property type="evidence" value="ECO:0007669"/>
    <property type="project" value="UniProtKB-SubCell"/>
</dbReference>
<keyword evidence="12 15" id="KW-0067">ATP-binding</keyword>
<dbReference type="Pfam" id="PF01503">
    <property type="entry name" value="PRA-PH"/>
    <property type="match status" value="1"/>
</dbReference>
<sequence>MKLNFSKNNGLIPAIVQDANTGRVLMLAYMNDEALQKTKESGLVTFFSRSRQKLWTKGETSGNYLKLREILPDCDGDTLLIKAVPTGPVCHTGSDTCFFEENQSSIDFLNQLEALIESRKKELPEGSYTTHLFKKGIKKIAQKVGEEATEVVIDAVTNNKERLLQETADLMYHLLVLLKAHDLSLGDVAQVLEKRHG</sequence>
<dbReference type="EC" id="3.6.1.31" evidence="15"/>
<gene>
    <name evidence="15 17" type="primary">hisI</name>
    <name evidence="15" type="synonym">hisIE</name>
    <name evidence="17" type="ORF">Cabys_1990</name>
    <name evidence="18" type="ORF">Calab_3112</name>
</gene>
<dbReference type="Proteomes" id="UP000183868">
    <property type="component" value="Chromosome"/>
</dbReference>
<dbReference type="FunFam" id="3.10.20.810:FF:000001">
    <property type="entry name" value="Histidine biosynthesis bifunctional protein HisIE"/>
    <property type="match status" value="1"/>
</dbReference>
<evidence type="ECO:0000256" key="4">
    <source>
        <dbReference type="ARBA" id="ARBA00005169"/>
    </source>
</evidence>
<comment type="similarity">
    <text evidence="6 15">In the C-terminal section; belongs to the PRA-PH family.</text>
</comment>
<dbReference type="InterPro" id="IPR008179">
    <property type="entry name" value="HisE"/>
</dbReference>
<evidence type="ECO:0000313" key="18">
    <source>
        <dbReference type="EMBL" id="EHO42718.1"/>
    </source>
</evidence>
<evidence type="ECO:0000256" key="1">
    <source>
        <dbReference type="ARBA" id="ARBA00000024"/>
    </source>
</evidence>
<evidence type="ECO:0000256" key="6">
    <source>
        <dbReference type="ARBA" id="ARBA00007731"/>
    </source>
</evidence>
<dbReference type="EMBL" id="CM001402">
    <property type="protein sequence ID" value="EHO42718.1"/>
    <property type="molecule type" value="Genomic_DNA"/>
</dbReference>
<dbReference type="PANTHER" id="PTHR42945:SF9">
    <property type="entry name" value="HISTIDINE BIOSYNTHESIS BIFUNCTIONAL PROTEIN HISIE"/>
    <property type="match status" value="1"/>
</dbReference>
<dbReference type="HOGENOM" id="CLU_048577_3_1_0"/>
<accession>H1XTV1</accession>
<dbReference type="InterPro" id="IPR023019">
    <property type="entry name" value="His_synth_HisIE"/>
</dbReference>
<organism evidence="18 19">
    <name type="scientific">Caldithrix abyssi DSM 13497</name>
    <dbReference type="NCBI Taxonomy" id="880073"/>
    <lineage>
        <taxon>Bacteria</taxon>
        <taxon>Pseudomonadati</taxon>
        <taxon>Calditrichota</taxon>
        <taxon>Calditrichia</taxon>
        <taxon>Calditrichales</taxon>
        <taxon>Calditrichaceae</taxon>
        <taxon>Caldithrix</taxon>
    </lineage>
</organism>
<keyword evidence="13 15" id="KW-0368">Histidine biosynthesis</keyword>
<protein>
    <recommendedName>
        <fullName evidence="15">Histidine biosynthesis bifunctional protein HisIE</fullName>
    </recommendedName>
    <domain>
        <recommendedName>
            <fullName evidence="15">Phosphoribosyl-AMP cyclohydrolase</fullName>
            <shortName evidence="15">PRA-CH</shortName>
            <ecNumber evidence="15">3.5.4.19</ecNumber>
        </recommendedName>
    </domain>
    <domain>
        <recommendedName>
            <fullName evidence="15">Phosphoribosyl-ATP pyrophosphatase</fullName>
            <shortName evidence="15">PRA-PH</shortName>
            <ecNumber evidence="15">3.6.1.31</ecNumber>
        </recommendedName>
    </domain>
</protein>
<evidence type="ECO:0000256" key="15">
    <source>
        <dbReference type="HAMAP-Rule" id="MF_01019"/>
    </source>
</evidence>
<dbReference type="GO" id="GO:0004635">
    <property type="term" value="F:phosphoribosyl-AMP cyclohydrolase activity"/>
    <property type="evidence" value="ECO:0007669"/>
    <property type="project" value="UniProtKB-UniRule"/>
</dbReference>
<dbReference type="STRING" id="880073.Cabys_1990"/>
<comment type="similarity">
    <text evidence="7 15">In the N-terminal section; belongs to the PRA-CH family.</text>
</comment>
<dbReference type="PaxDb" id="880073-Calab_3112"/>
<keyword evidence="14 15" id="KW-0511">Multifunctional enzyme</keyword>
<dbReference type="Gene3D" id="3.10.20.810">
    <property type="entry name" value="Phosphoribosyl-AMP cyclohydrolase"/>
    <property type="match status" value="1"/>
</dbReference>
<dbReference type="EMBL" id="CP018099">
    <property type="protein sequence ID" value="APF18739.1"/>
    <property type="molecule type" value="Genomic_DNA"/>
</dbReference>
<feature type="region of interest" description="Phosphoribosyl-ATP pyrophosphohydrolase" evidence="15">
    <location>
        <begin position="109"/>
        <end position="197"/>
    </location>
</feature>
<dbReference type="GO" id="GO:0000105">
    <property type="term" value="P:L-histidine biosynthetic process"/>
    <property type="evidence" value="ECO:0007669"/>
    <property type="project" value="UniProtKB-UniRule"/>
</dbReference>
<comment type="catalytic activity">
    <reaction evidence="2 15">
        <text>1-(5-phospho-beta-D-ribosyl)-ATP + H2O = 1-(5-phospho-beta-D-ribosyl)-5'-AMP + diphosphate + H(+)</text>
        <dbReference type="Rhea" id="RHEA:22828"/>
        <dbReference type="ChEBI" id="CHEBI:15377"/>
        <dbReference type="ChEBI" id="CHEBI:15378"/>
        <dbReference type="ChEBI" id="CHEBI:33019"/>
        <dbReference type="ChEBI" id="CHEBI:59457"/>
        <dbReference type="ChEBI" id="CHEBI:73183"/>
        <dbReference type="EC" id="3.6.1.31"/>
    </reaction>
</comment>
<evidence type="ECO:0000256" key="10">
    <source>
        <dbReference type="ARBA" id="ARBA00022741"/>
    </source>
</evidence>
<comment type="catalytic activity">
    <reaction evidence="1 15">
        <text>1-(5-phospho-beta-D-ribosyl)-5'-AMP + H2O = 1-(5-phospho-beta-D-ribosyl)-5-[(5-phospho-beta-D-ribosylamino)methylideneamino]imidazole-4-carboxamide</text>
        <dbReference type="Rhea" id="RHEA:20049"/>
        <dbReference type="ChEBI" id="CHEBI:15377"/>
        <dbReference type="ChEBI" id="CHEBI:58435"/>
        <dbReference type="ChEBI" id="CHEBI:59457"/>
        <dbReference type="EC" id="3.5.4.19"/>
    </reaction>
</comment>
<dbReference type="NCBIfam" id="NF002747">
    <property type="entry name" value="PRK02759.1"/>
    <property type="match status" value="1"/>
</dbReference>
<reference evidence="18 19" key="1">
    <citation type="submission" date="2011-09" db="EMBL/GenBank/DDBJ databases">
        <title>The permanent draft genome of Caldithrix abyssi DSM 13497.</title>
        <authorList>
            <consortium name="US DOE Joint Genome Institute (JGI-PGF)"/>
            <person name="Lucas S."/>
            <person name="Han J."/>
            <person name="Lapidus A."/>
            <person name="Bruce D."/>
            <person name="Goodwin L."/>
            <person name="Pitluck S."/>
            <person name="Peters L."/>
            <person name="Kyrpides N."/>
            <person name="Mavromatis K."/>
            <person name="Ivanova N."/>
            <person name="Mikhailova N."/>
            <person name="Chertkov O."/>
            <person name="Detter J.C."/>
            <person name="Tapia R."/>
            <person name="Han C."/>
            <person name="Land M."/>
            <person name="Hauser L."/>
            <person name="Markowitz V."/>
            <person name="Cheng J.-F."/>
            <person name="Hugenholtz P."/>
            <person name="Woyke T."/>
            <person name="Wu D."/>
            <person name="Spring S."/>
            <person name="Brambilla E."/>
            <person name="Klenk H.-P."/>
            <person name="Eisen J.A."/>
        </authorList>
    </citation>
    <scope>NUCLEOTIDE SEQUENCE [LARGE SCALE GENOMIC DNA]</scope>
    <source>
        <strain evidence="18 19">DSM 13497</strain>
    </source>
</reference>
<dbReference type="FunFam" id="1.10.287.1080:FF:000002">
    <property type="entry name" value="Histidine biosynthesis bifunctional protein HisIE"/>
    <property type="match status" value="1"/>
</dbReference>
<dbReference type="NCBIfam" id="TIGR03188">
    <property type="entry name" value="histidine_hisI"/>
    <property type="match status" value="1"/>
</dbReference>
<dbReference type="InterPro" id="IPR038019">
    <property type="entry name" value="PRib_AMP_CycHydrolase_sf"/>
</dbReference>
<feature type="region of interest" description="Phosphoribosyl-AMP cyclohydrolase" evidence="15">
    <location>
        <begin position="1"/>
        <end position="108"/>
    </location>
</feature>
<evidence type="ECO:0000256" key="14">
    <source>
        <dbReference type="ARBA" id="ARBA00023268"/>
    </source>
</evidence>
<evidence type="ECO:0000256" key="12">
    <source>
        <dbReference type="ARBA" id="ARBA00022840"/>
    </source>
</evidence>
<dbReference type="InterPro" id="IPR002496">
    <property type="entry name" value="PRib_AMP_CycHydrolase_dom"/>
</dbReference>
<comment type="pathway">
    <text evidence="4 15">Amino-acid biosynthesis; L-histidine biosynthesis; L-histidine from 5-phospho-alpha-D-ribose 1-diphosphate: step 3/9.</text>
</comment>
<evidence type="ECO:0000256" key="7">
    <source>
        <dbReference type="ARBA" id="ARBA00008299"/>
    </source>
</evidence>
<evidence type="ECO:0000256" key="3">
    <source>
        <dbReference type="ARBA" id="ARBA00004496"/>
    </source>
</evidence>
<dbReference type="EC" id="3.5.4.19" evidence="15"/>
<dbReference type="UniPathway" id="UPA00031">
    <property type="reaction ID" value="UER00007"/>
</dbReference>
<evidence type="ECO:0000313" key="19">
    <source>
        <dbReference type="Proteomes" id="UP000004671"/>
    </source>
</evidence>
<dbReference type="NCBIfam" id="NF000768">
    <property type="entry name" value="PRK00051.1"/>
    <property type="match status" value="1"/>
</dbReference>
<dbReference type="SUPFAM" id="SSF101386">
    <property type="entry name" value="all-alpha NTP pyrophosphatases"/>
    <property type="match status" value="1"/>
</dbReference>
<dbReference type="KEGG" id="caby:Cabys_1990"/>
<dbReference type="FunCoup" id="H1XTV1">
    <property type="interactions" value="267"/>
</dbReference>
<dbReference type="HAMAP" id="MF_01019">
    <property type="entry name" value="HisIE"/>
    <property type="match status" value="1"/>
</dbReference>
<dbReference type="GO" id="GO:0004636">
    <property type="term" value="F:phosphoribosyl-ATP diphosphatase activity"/>
    <property type="evidence" value="ECO:0007669"/>
    <property type="project" value="UniProtKB-UniRule"/>
</dbReference>
<reference evidence="17 20" key="2">
    <citation type="submission" date="2016-11" db="EMBL/GenBank/DDBJ databases">
        <title>Genomic analysis of Caldithrix abyssi and proposal of a novel bacterial phylum Caldithrichaeota.</title>
        <authorList>
            <person name="Kublanov I."/>
            <person name="Sigalova O."/>
            <person name="Gavrilov S."/>
            <person name="Lebedinsky A."/>
            <person name="Ivanova N."/>
            <person name="Daum C."/>
            <person name="Reddy T."/>
            <person name="Klenk H.P."/>
            <person name="Goker M."/>
            <person name="Reva O."/>
            <person name="Miroshnichenko M."/>
            <person name="Kyprides N."/>
            <person name="Woyke T."/>
            <person name="Gelfand M."/>
        </authorList>
    </citation>
    <scope>NUCLEOTIDE SEQUENCE [LARGE SCALE GENOMIC DNA]</scope>
    <source>
        <strain evidence="17 20">LF13</strain>
    </source>
</reference>
<keyword evidence="9 15" id="KW-0028">Amino-acid biosynthesis</keyword>
<evidence type="ECO:0000313" key="20">
    <source>
        <dbReference type="Proteomes" id="UP000183868"/>
    </source>
</evidence>
<dbReference type="CDD" id="cd11534">
    <property type="entry name" value="NTP-PPase_HisIE_like"/>
    <property type="match status" value="1"/>
</dbReference>
<dbReference type="Proteomes" id="UP000004671">
    <property type="component" value="Chromosome"/>
</dbReference>
<proteinExistence type="inferred from homology"/>
<dbReference type="eggNOG" id="COG0139">
    <property type="taxonomic scope" value="Bacteria"/>
</dbReference>
<evidence type="ECO:0000259" key="16">
    <source>
        <dbReference type="Pfam" id="PF01502"/>
    </source>
</evidence>
<evidence type="ECO:0000256" key="8">
    <source>
        <dbReference type="ARBA" id="ARBA00022490"/>
    </source>
</evidence>
<keyword evidence="11 15" id="KW-0378">Hydrolase</keyword>
<dbReference type="RefSeq" id="WP_006930073.1">
    <property type="nucleotide sequence ID" value="NZ_CM001402.1"/>
</dbReference>
<evidence type="ECO:0000256" key="5">
    <source>
        <dbReference type="ARBA" id="ARBA00005204"/>
    </source>
</evidence>
<dbReference type="GO" id="GO:0005524">
    <property type="term" value="F:ATP binding"/>
    <property type="evidence" value="ECO:0007669"/>
    <property type="project" value="UniProtKB-KW"/>
</dbReference>
<dbReference type="HAMAP" id="MF_01020">
    <property type="entry name" value="HisE"/>
    <property type="match status" value="1"/>
</dbReference>
<dbReference type="OrthoDB" id="9795769at2"/>
<keyword evidence="8 15" id="KW-0963">Cytoplasm</keyword>
<dbReference type="SUPFAM" id="SSF141734">
    <property type="entry name" value="HisI-like"/>
    <property type="match status" value="1"/>
</dbReference>